<dbReference type="SMART" id="SM00382">
    <property type="entry name" value="AAA"/>
    <property type="match status" value="1"/>
</dbReference>
<name>A0A2J8A9K2_9CHLO</name>
<feature type="domain" description="AAA+ ATPase" evidence="2">
    <location>
        <begin position="744"/>
        <end position="868"/>
    </location>
</feature>
<evidence type="ECO:0000259" key="2">
    <source>
        <dbReference type="SMART" id="SM00382"/>
    </source>
</evidence>
<dbReference type="InterPro" id="IPR003593">
    <property type="entry name" value="AAA+_ATPase"/>
</dbReference>
<dbReference type="InterPro" id="IPR051055">
    <property type="entry name" value="PIF1_helicase"/>
</dbReference>
<dbReference type="CDD" id="cd18809">
    <property type="entry name" value="SF1_C_RecD"/>
    <property type="match status" value="1"/>
</dbReference>
<proteinExistence type="predicted"/>
<accession>A0A2J8A9K2</accession>
<dbReference type="OrthoDB" id="2119792at2759"/>
<dbReference type="InterPro" id="IPR027417">
    <property type="entry name" value="P-loop_NTPase"/>
</dbReference>
<dbReference type="Gene3D" id="3.40.50.300">
    <property type="entry name" value="P-loop containing nucleotide triphosphate hydrolases"/>
    <property type="match status" value="2"/>
</dbReference>
<evidence type="ECO:0000313" key="4">
    <source>
        <dbReference type="Proteomes" id="UP000236333"/>
    </source>
</evidence>
<dbReference type="Proteomes" id="UP000236333">
    <property type="component" value="Unassembled WGS sequence"/>
</dbReference>
<feature type="compositionally biased region" description="Basic and acidic residues" evidence="1">
    <location>
        <begin position="874"/>
        <end position="885"/>
    </location>
</feature>
<gene>
    <name evidence="3" type="ORF">TSOC_004212</name>
</gene>
<dbReference type="EMBL" id="PGGS01000101">
    <property type="protein sequence ID" value="PNH09163.1"/>
    <property type="molecule type" value="Genomic_DNA"/>
</dbReference>
<dbReference type="Gene3D" id="3.30.40.220">
    <property type="match status" value="1"/>
</dbReference>
<feature type="region of interest" description="Disordered" evidence="1">
    <location>
        <begin position="861"/>
        <end position="885"/>
    </location>
</feature>
<reference evidence="3 4" key="1">
    <citation type="journal article" date="2017" name="Mol. Biol. Evol.">
        <title>The 4-celled Tetrabaena socialis nuclear genome reveals the essential components for genetic control of cell number at the origin of multicellularity in the volvocine lineage.</title>
        <authorList>
            <person name="Featherston J."/>
            <person name="Arakaki Y."/>
            <person name="Hanschen E.R."/>
            <person name="Ferris P.J."/>
            <person name="Michod R.E."/>
            <person name="Olson B.J.S.C."/>
            <person name="Nozaki H."/>
            <person name="Durand P.M."/>
        </authorList>
    </citation>
    <scope>NUCLEOTIDE SEQUENCE [LARGE SCALE GENOMIC DNA]</scope>
    <source>
        <strain evidence="3 4">NIES-571</strain>
    </source>
</reference>
<dbReference type="AlphaFoldDB" id="A0A2J8A9K2"/>
<dbReference type="PANTHER" id="PTHR47642">
    <property type="entry name" value="ATP-DEPENDENT DNA HELICASE"/>
    <property type="match status" value="1"/>
</dbReference>
<keyword evidence="4" id="KW-1185">Reference proteome</keyword>
<evidence type="ECO:0000256" key="1">
    <source>
        <dbReference type="SAM" id="MobiDB-lite"/>
    </source>
</evidence>
<dbReference type="SUPFAM" id="SSF52540">
    <property type="entry name" value="P-loop containing nucleoside triphosphate hydrolases"/>
    <property type="match status" value="2"/>
</dbReference>
<evidence type="ECO:0000313" key="3">
    <source>
        <dbReference type="EMBL" id="PNH09163.1"/>
    </source>
</evidence>
<sequence>MARKQGISTGELYENLNMSYQDIREEEKAAKAKKQKQLSWKRRHRMASAIALAKAASKDEVWRGVHKRNQEFFDRLSEEDQDYVLDIKIAMTVRYKTGNGQPHTKVYNINKVVKKKDAHSSADSALSYEKQRIQDESGVHEVVDAKVVSHELTKVNPKPHSLLKTKMRDAHTLMIDGDDKQVWDRKQGTCVYDYLIHRFANIKCFKRTPLTYESLDHIFREYDEIDGVYLRGSALKTGVSAEQIELFCRRYRISMYALDQENMYFHIYQPPEEKRNHNTRALIFKVTNEHFYPVPENAVKSLKKAISNALCKTDVVRSAVPSKGEEVVKKAYSAIHAFEEVTNPMSILVNVLSEKLTQPLSTSIYYDGDIRSFELNNELYLINPEAEEVKCIYERLGTPYSGQNINTGLFDIIEHIAKMKIPKSSPNPHVNATLMSEGIKARSHIGCVNGFDEKSIRELEAAGRVTCSDISKSHSNCLYSPVEDWIVLGFNDCWEDYRGDCSKLGLYYIETDDKSLFHGNNIYSNSILAKARAEGIPFEVTQQLLCSDKLPGTFFRQIIDAIVQVAGGRKDLIKKLINLLAGWLGKHLTKHYRAAINTDLNSAWTWLQKYGSLESPDIFVTPFEIPALDNKTAFLYGQAFQTTLSEHNIPMYIQVADQRNIELYEMSKAMGGTLAYRKVDCAATIGGAYPPLSDAWGGYRKADLPKALRPQIQKNAKFVEARGWTVPGLKDSDQWEDIMDLVQAKGGLLLQGRAGTGKTYCAKQIARALIKQGLTVDLIAPTNKAALNIQGKTIHKYLRMDQSGKISGQQAQFVRDHVDVIIVDEISMIGKYLWKRLVELKKATKVIFILLGDHRHTRKSTTWAPKGLKSKTKTKTETDIKEPPRQGKLTVNNEYFCVTKVVDEMVTCQTTRSDSEGNPKEHLVECPLDDFHGRFLVNYAMTVHKTQGETFTAEYTIWDWGRMPTKLKYTALSRAKKPDQVFMMTSSQLLDSPVNVVKEISSAARSSIVKKIQAHQATDSKRGLETNVDLTFVESMIKAQGGLCHHCHTEVKLDCYSKQDPVQLSLDRVDNTRGHIKSNLVLSCWGCNRSRQNKKL</sequence>
<comment type="caution">
    <text evidence="3">The sequence shown here is derived from an EMBL/GenBank/DDBJ whole genome shotgun (WGS) entry which is preliminary data.</text>
</comment>
<dbReference type="Pfam" id="PF13604">
    <property type="entry name" value="AAA_30"/>
    <property type="match status" value="1"/>
</dbReference>
<protein>
    <recommendedName>
        <fullName evidence="2">AAA+ ATPase domain-containing protein</fullName>
    </recommendedName>
</protein>
<organism evidence="3 4">
    <name type="scientific">Tetrabaena socialis</name>
    <dbReference type="NCBI Taxonomy" id="47790"/>
    <lineage>
        <taxon>Eukaryota</taxon>
        <taxon>Viridiplantae</taxon>
        <taxon>Chlorophyta</taxon>
        <taxon>core chlorophytes</taxon>
        <taxon>Chlorophyceae</taxon>
        <taxon>CS clade</taxon>
        <taxon>Chlamydomonadales</taxon>
        <taxon>Tetrabaenaceae</taxon>
        <taxon>Tetrabaena</taxon>
    </lineage>
</organism>
<dbReference type="PANTHER" id="PTHR47642:SF6">
    <property type="entry name" value="ATP-DEPENDENT DNA HELICASE"/>
    <property type="match status" value="1"/>
</dbReference>